<evidence type="ECO:0000313" key="2">
    <source>
        <dbReference type="Proteomes" id="UP000019141"/>
    </source>
</evidence>
<dbReference type="SUPFAM" id="SSF75005">
    <property type="entry name" value="Arabinanase/levansucrase/invertase"/>
    <property type="match status" value="1"/>
</dbReference>
<dbReference type="InterPro" id="IPR023296">
    <property type="entry name" value="Glyco_hydro_beta-prop_sf"/>
</dbReference>
<name>W4LDF7_ENTF1</name>
<proteinExistence type="predicted"/>
<sequence length="369" mass="42538">MKQQIKAYTARYRFLSQATTSVYGWILQLKYIAQNPLASLRYRTHFHIIAGPGFLGFKGGLFNPGTVTMEHGDTVLLAKGQTQHWIRAQGDNVHDYLIGAPVFMSLDTHHHIKESDVVQNLHDFPEQDELELEDFRLFRFEDKIWVNHNIIRVQRTAHQTGYTASMVSLSQFDPDHKSLTFQGYPQLDFDVQKKEKNWVFADFNGELYLFYSFHPYRVLKLIDRQTLVFSTIIDQPLDPQLSDIGGYGTFVSYSTNPVDYDEQHWLLLIHQVDPQGMGRLYYHWGVLIDKATMYPVKITAAPLFSGLGARGLLKGVIYVMSVIAQQNEFIFYCGEGDTYLSRTKISKDKLDSLWMNVQVKRPDPVAQLV</sequence>
<keyword evidence="2" id="KW-1185">Reference proteome</keyword>
<evidence type="ECO:0000313" key="1">
    <source>
        <dbReference type="EMBL" id="ETW96032.1"/>
    </source>
</evidence>
<dbReference type="AlphaFoldDB" id="W4LDF7"/>
<dbReference type="HOGENOM" id="CLU_749420_0_0_7"/>
<comment type="caution">
    <text evidence="1">The sequence shown here is derived from an EMBL/GenBank/DDBJ whole genome shotgun (WGS) entry which is preliminary data.</text>
</comment>
<dbReference type="Gene3D" id="2.115.10.20">
    <property type="entry name" value="Glycosyl hydrolase domain, family 43"/>
    <property type="match status" value="1"/>
</dbReference>
<gene>
    <name evidence="1" type="ORF">ETSY1_28235</name>
</gene>
<dbReference type="EMBL" id="AZHW01000844">
    <property type="protein sequence ID" value="ETW96032.1"/>
    <property type="molecule type" value="Genomic_DNA"/>
</dbReference>
<accession>W4LDF7</accession>
<dbReference type="Proteomes" id="UP000019141">
    <property type="component" value="Unassembled WGS sequence"/>
</dbReference>
<protein>
    <submittedName>
        <fullName evidence="1">Uncharacterized protein</fullName>
    </submittedName>
</protein>
<reference evidence="1 2" key="1">
    <citation type="journal article" date="2014" name="Nature">
        <title>An environmental bacterial taxon with a large and distinct metabolic repertoire.</title>
        <authorList>
            <person name="Wilson M.C."/>
            <person name="Mori T."/>
            <person name="Ruckert C."/>
            <person name="Uria A.R."/>
            <person name="Helf M.J."/>
            <person name="Takada K."/>
            <person name="Gernert C."/>
            <person name="Steffens U.A."/>
            <person name="Heycke N."/>
            <person name="Schmitt S."/>
            <person name="Rinke C."/>
            <person name="Helfrich E.J."/>
            <person name="Brachmann A.O."/>
            <person name="Gurgui C."/>
            <person name="Wakimoto T."/>
            <person name="Kracht M."/>
            <person name="Crusemann M."/>
            <person name="Hentschel U."/>
            <person name="Abe I."/>
            <person name="Matsunaga S."/>
            <person name="Kalinowski J."/>
            <person name="Takeyama H."/>
            <person name="Piel J."/>
        </authorList>
    </citation>
    <scope>NUCLEOTIDE SEQUENCE [LARGE SCALE GENOMIC DNA]</scope>
    <source>
        <strain evidence="2">TSY1</strain>
    </source>
</reference>
<organism evidence="1 2">
    <name type="scientific">Entotheonella factor</name>
    <dbReference type="NCBI Taxonomy" id="1429438"/>
    <lineage>
        <taxon>Bacteria</taxon>
        <taxon>Pseudomonadati</taxon>
        <taxon>Nitrospinota/Tectimicrobiota group</taxon>
        <taxon>Candidatus Tectimicrobiota</taxon>
        <taxon>Candidatus Entotheonellia</taxon>
        <taxon>Candidatus Entotheonellales</taxon>
        <taxon>Candidatus Entotheonellaceae</taxon>
        <taxon>Candidatus Entotheonella</taxon>
    </lineage>
</organism>